<feature type="region of interest" description="Disordered" evidence="1">
    <location>
        <begin position="191"/>
        <end position="228"/>
    </location>
</feature>
<sequence>MAVGPPFDRAPSGWMLDGAFLSTRTPDTRRLLPLFVLPDDDPVSGMATVMEFCTLTSLPQLYAAILRPRADGPAPTLGLLQFVADRLVESHLGVKRWIAQRVWRDAIGSWLLVDGELQLRGIDVLALPPDRATNAVYALLRGWAANDQASLDKWKRRVETPPLREIRRWKRDDVAVSSGATAADMAERVRKMKESQRARAAAKPVGATITMPSSDTLTPDDQRSLPAR</sequence>
<evidence type="ECO:0000313" key="3">
    <source>
        <dbReference type="Proteomes" id="UP000316610"/>
    </source>
</evidence>
<reference evidence="2 3" key="1">
    <citation type="submission" date="2019-05" db="EMBL/GenBank/DDBJ databases">
        <authorList>
            <person name="Hammer B.W."/>
            <person name="Chiaro A."/>
            <person name="Dufresne J."/>
            <person name="Kristler A."/>
            <person name="Kuo C.N."/>
            <person name="Ozcan Z."/>
            <person name="Pasmanik V."/>
            <person name="Shin J."/>
            <person name="Stephens K.N."/>
            <person name="Butela K.A."/>
            <person name="Garlena R.A."/>
            <person name="Russell D.A."/>
            <person name="Pope W.H."/>
            <person name="Jacobs-Sera D."/>
            <person name="Hatfull G.F."/>
        </authorList>
    </citation>
    <scope>NUCLEOTIDE SEQUENCE [LARGE SCALE GENOMIC DNA]</scope>
</reference>
<protein>
    <recommendedName>
        <fullName evidence="4">Tail assembly chaperone</fullName>
    </recommendedName>
</protein>
<evidence type="ECO:0000256" key="1">
    <source>
        <dbReference type="SAM" id="MobiDB-lite"/>
    </source>
</evidence>
<organism evidence="2 3">
    <name type="scientific">Gordonia phage Zipp</name>
    <dbReference type="NCBI Taxonomy" id="2591212"/>
    <lineage>
        <taxon>Viruses</taxon>
        <taxon>Duplodnaviria</taxon>
        <taxon>Heunggongvirae</taxon>
        <taxon>Uroviricota</taxon>
        <taxon>Caudoviricetes</taxon>
        <taxon>Stackebrandtviridae</taxon>
        <taxon>Schenleyvirinae</taxon>
        <taxon>Zitchvirus</taxon>
        <taxon>Zitchvirus zipp</taxon>
    </lineage>
</organism>
<feature type="compositionally biased region" description="Polar residues" evidence="1">
    <location>
        <begin position="210"/>
        <end position="219"/>
    </location>
</feature>
<proteinExistence type="predicted"/>
<dbReference type="EMBL" id="MK937607">
    <property type="protein sequence ID" value="QDH93185.1"/>
    <property type="molecule type" value="Genomic_DNA"/>
</dbReference>
<gene>
    <name evidence="2" type="primary">31</name>
    <name evidence="2" type="ORF">SEA_ZIPP_31</name>
</gene>
<name>A0A514DHW1_9CAUD</name>
<dbReference type="KEGG" id="vg:63027334"/>
<evidence type="ECO:0000313" key="2">
    <source>
        <dbReference type="EMBL" id="QDH93185.1"/>
    </source>
</evidence>
<dbReference type="Proteomes" id="UP000316610">
    <property type="component" value="Segment"/>
</dbReference>
<keyword evidence="3" id="KW-1185">Reference proteome</keyword>
<accession>A0A514DHW1</accession>
<evidence type="ECO:0008006" key="4">
    <source>
        <dbReference type="Google" id="ProtNLM"/>
    </source>
</evidence>
<dbReference type="RefSeq" id="YP_010002780.1">
    <property type="nucleotide sequence ID" value="NC_053248.1"/>
</dbReference>
<dbReference type="GeneID" id="63027334"/>